<dbReference type="Pfam" id="PF07690">
    <property type="entry name" value="MFS_1"/>
    <property type="match status" value="1"/>
</dbReference>
<feature type="transmembrane region" description="Helical" evidence="5">
    <location>
        <begin position="185"/>
        <end position="209"/>
    </location>
</feature>
<evidence type="ECO:0000313" key="6">
    <source>
        <dbReference type="EMBL" id="PIK51349.1"/>
    </source>
</evidence>
<keyword evidence="2 5" id="KW-0812">Transmembrane</keyword>
<dbReference type="Gene3D" id="1.20.1250.20">
    <property type="entry name" value="MFS general substrate transporter like domains"/>
    <property type="match status" value="2"/>
</dbReference>
<feature type="transmembrane region" description="Helical" evidence="5">
    <location>
        <begin position="119"/>
        <end position="139"/>
    </location>
</feature>
<evidence type="ECO:0000256" key="3">
    <source>
        <dbReference type="ARBA" id="ARBA00022989"/>
    </source>
</evidence>
<comment type="subcellular location">
    <subcellularLocation>
        <location evidence="1">Membrane</location>
        <topology evidence="1">Multi-pass membrane protein</topology>
    </subcellularLocation>
</comment>
<dbReference type="Proteomes" id="UP000230750">
    <property type="component" value="Unassembled WGS sequence"/>
</dbReference>
<name>A0A2G8KTL3_STIJA</name>
<feature type="transmembrane region" description="Helical" evidence="5">
    <location>
        <begin position="159"/>
        <end position="179"/>
    </location>
</feature>
<feature type="transmembrane region" description="Helical" evidence="5">
    <location>
        <begin position="333"/>
        <end position="357"/>
    </location>
</feature>
<dbReference type="PANTHER" id="PTHR10924:SF6">
    <property type="entry name" value="SOLUTE CARRIER FAMILY 49 MEMBER A3"/>
    <property type="match status" value="1"/>
</dbReference>
<gene>
    <name evidence="6" type="ORF">BSL78_11753</name>
</gene>
<dbReference type="InterPro" id="IPR036259">
    <property type="entry name" value="MFS_trans_sf"/>
</dbReference>
<feature type="transmembrane region" description="Helical" evidence="5">
    <location>
        <begin position="309"/>
        <end position="327"/>
    </location>
</feature>
<keyword evidence="7" id="KW-1185">Reference proteome</keyword>
<dbReference type="PANTHER" id="PTHR10924">
    <property type="entry name" value="MAJOR FACILITATOR SUPERFAMILY PROTEIN-RELATED"/>
    <property type="match status" value="1"/>
</dbReference>
<protein>
    <submittedName>
        <fullName evidence="6">Putative major facilitator superfamily domain-containing protein 7</fullName>
    </submittedName>
</protein>
<evidence type="ECO:0000313" key="7">
    <source>
        <dbReference type="Proteomes" id="UP000230750"/>
    </source>
</evidence>
<dbReference type="SUPFAM" id="SSF103473">
    <property type="entry name" value="MFS general substrate transporter"/>
    <property type="match status" value="1"/>
</dbReference>
<keyword evidence="3 5" id="KW-1133">Transmembrane helix</keyword>
<dbReference type="InterPro" id="IPR049680">
    <property type="entry name" value="FLVCR1-2_SLC49-like"/>
</dbReference>
<comment type="caution">
    <text evidence="6">The sequence shown here is derived from an EMBL/GenBank/DDBJ whole genome shotgun (WGS) entry which is preliminary data.</text>
</comment>
<feature type="transmembrane region" description="Helical" evidence="5">
    <location>
        <begin position="429"/>
        <end position="449"/>
    </location>
</feature>
<feature type="transmembrane region" description="Helical" evidence="5">
    <location>
        <begin position="369"/>
        <end position="390"/>
    </location>
</feature>
<evidence type="ECO:0000256" key="1">
    <source>
        <dbReference type="ARBA" id="ARBA00004141"/>
    </source>
</evidence>
<dbReference type="CDD" id="cd17399">
    <property type="entry name" value="MFS_MFSD7"/>
    <property type="match status" value="1"/>
</dbReference>
<dbReference type="GO" id="GO:0016020">
    <property type="term" value="C:membrane"/>
    <property type="evidence" value="ECO:0007669"/>
    <property type="project" value="UniProtKB-SubCell"/>
</dbReference>
<dbReference type="OrthoDB" id="422206at2759"/>
<feature type="transmembrane region" description="Helical" evidence="5">
    <location>
        <begin position="230"/>
        <end position="254"/>
    </location>
</feature>
<feature type="transmembrane region" description="Helical" evidence="5">
    <location>
        <begin position="93"/>
        <end position="113"/>
    </location>
</feature>
<evidence type="ECO:0000256" key="4">
    <source>
        <dbReference type="ARBA" id="ARBA00023136"/>
    </source>
</evidence>
<sequence>MASDPKSNHQIETNYVTYPQRWFVLATVAVLNFSNAMAWINFAAITNFSAEYFNVTTDQINWLSIVYLVVTIPIGFVSIWVMDNLGIRSTILIGAWFNFVGIAVRCFSGLSGISDDARYPIVMTGQTIAAVAQPFLLFVPTKLAAVWFAEDQRAIANAIGSMSNPFGILMSFLISALLVSEPDDIPLMLLIYLIPAVIGVAMATFGVCSNEPPTPPSASADEEGESFYKGFLHCIKTPSFIILWIAFGARYGVFNAISTFLEQIVCPLGHGDDFAGIVGALMLGCGLIGAFVAGLIVDKTHKFTPIMKFNFVFGAIGVVFLVVFSNFPEQGGGLAFGAVLFGTFGLALFPVALELGVECTYPIREGTSSGLLQISGQLQGIILILIAQVASESVPLSEAPDIQKCIVVSDTPGATVPPNQLSVIQDMTVPLYVIGGYTIVVCCGFVLLFRTKYKRLAAEGYAAGKKEPSSVAKKAGVDNMAMDVVT</sequence>
<dbReference type="AlphaFoldDB" id="A0A2G8KTL3"/>
<accession>A0A2G8KTL3</accession>
<feature type="transmembrane region" description="Helical" evidence="5">
    <location>
        <begin position="60"/>
        <end position="81"/>
    </location>
</feature>
<evidence type="ECO:0000256" key="5">
    <source>
        <dbReference type="SAM" id="Phobius"/>
    </source>
</evidence>
<feature type="transmembrane region" description="Helical" evidence="5">
    <location>
        <begin position="274"/>
        <end position="297"/>
    </location>
</feature>
<proteinExistence type="predicted"/>
<dbReference type="STRING" id="307972.A0A2G8KTL3"/>
<reference evidence="6 7" key="1">
    <citation type="journal article" date="2017" name="PLoS Biol.">
        <title>The sea cucumber genome provides insights into morphological evolution and visceral regeneration.</title>
        <authorList>
            <person name="Zhang X."/>
            <person name="Sun L."/>
            <person name="Yuan J."/>
            <person name="Sun Y."/>
            <person name="Gao Y."/>
            <person name="Zhang L."/>
            <person name="Li S."/>
            <person name="Dai H."/>
            <person name="Hamel J.F."/>
            <person name="Liu C."/>
            <person name="Yu Y."/>
            <person name="Liu S."/>
            <person name="Lin W."/>
            <person name="Guo K."/>
            <person name="Jin S."/>
            <person name="Xu P."/>
            <person name="Storey K.B."/>
            <person name="Huan P."/>
            <person name="Zhang T."/>
            <person name="Zhou Y."/>
            <person name="Zhang J."/>
            <person name="Lin C."/>
            <person name="Li X."/>
            <person name="Xing L."/>
            <person name="Huo D."/>
            <person name="Sun M."/>
            <person name="Wang L."/>
            <person name="Mercier A."/>
            <person name="Li F."/>
            <person name="Yang H."/>
            <person name="Xiang J."/>
        </authorList>
    </citation>
    <scope>NUCLEOTIDE SEQUENCE [LARGE SCALE GENOMIC DNA]</scope>
    <source>
        <strain evidence="6">Shaxun</strain>
        <tissue evidence="6">Muscle</tissue>
    </source>
</reference>
<dbReference type="InterPro" id="IPR011701">
    <property type="entry name" value="MFS"/>
</dbReference>
<organism evidence="6 7">
    <name type="scientific">Stichopus japonicus</name>
    <name type="common">Sea cucumber</name>
    <dbReference type="NCBI Taxonomy" id="307972"/>
    <lineage>
        <taxon>Eukaryota</taxon>
        <taxon>Metazoa</taxon>
        <taxon>Echinodermata</taxon>
        <taxon>Eleutherozoa</taxon>
        <taxon>Echinozoa</taxon>
        <taxon>Holothuroidea</taxon>
        <taxon>Aspidochirotacea</taxon>
        <taxon>Aspidochirotida</taxon>
        <taxon>Stichopodidae</taxon>
        <taxon>Apostichopus</taxon>
    </lineage>
</organism>
<feature type="transmembrane region" description="Helical" evidence="5">
    <location>
        <begin position="21"/>
        <end position="40"/>
    </location>
</feature>
<keyword evidence="4 5" id="KW-0472">Membrane</keyword>
<dbReference type="EMBL" id="MRZV01000377">
    <property type="protein sequence ID" value="PIK51349.1"/>
    <property type="molecule type" value="Genomic_DNA"/>
</dbReference>
<dbReference type="GO" id="GO:0022857">
    <property type="term" value="F:transmembrane transporter activity"/>
    <property type="evidence" value="ECO:0007669"/>
    <property type="project" value="InterPro"/>
</dbReference>
<evidence type="ECO:0000256" key="2">
    <source>
        <dbReference type="ARBA" id="ARBA00022692"/>
    </source>
</evidence>